<dbReference type="PANTHER" id="PTHR34414">
    <property type="entry name" value="HET DOMAIN-CONTAINING PROTEIN-RELATED"/>
    <property type="match status" value="1"/>
</dbReference>
<keyword evidence="1" id="KW-0812">Transmembrane</keyword>
<evidence type="ECO:0000256" key="1">
    <source>
        <dbReference type="SAM" id="Phobius"/>
    </source>
</evidence>
<dbReference type="EMBL" id="ML977011">
    <property type="protein sequence ID" value="KAF1952375.1"/>
    <property type="molecule type" value="Genomic_DNA"/>
</dbReference>
<evidence type="ECO:0000313" key="2">
    <source>
        <dbReference type="EMBL" id="KAF1952375.1"/>
    </source>
</evidence>
<organism evidence="2 3">
    <name type="scientific">Byssothecium circinans</name>
    <dbReference type="NCBI Taxonomy" id="147558"/>
    <lineage>
        <taxon>Eukaryota</taxon>
        <taxon>Fungi</taxon>
        <taxon>Dikarya</taxon>
        <taxon>Ascomycota</taxon>
        <taxon>Pezizomycotina</taxon>
        <taxon>Dothideomycetes</taxon>
        <taxon>Pleosporomycetidae</taxon>
        <taxon>Pleosporales</taxon>
        <taxon>Massarineae</taxon>
        <taxon>Massarinaceae</taxon>
        <taxon>Byssothecium</taxon>
    </lineage>
</organism>
<accession>A0A6A5THZ5</accession>
<evidence type="ECO:0000313" key="3">
    <source>
        <dbReference type="Proteomes" id="UP000800035"/>
    </source>
</evidence>
<feature type="transmembrane region" description="Helical" evidence="1">
    <location>
        <begin position="322"/>
        <end position="346"/>
    </location>
</feature>
<dbReference type="AlphaFoldDB" id="A0A6A5THZ5"/>
<proteinExistence type="predicted"/>
<keyword evidence="1" id="KW-1133">Transmembrane helix</keyword>
<keyword evidence="3" id="KW-1185">Reference proteome</keyword>
<reference evidence="2" key="1">
    <citation type="journal article" date="2020" name="Stud. Mycol.">
        <title>101 Dothideomycetes genomes: a test case for predicting lifestyles and emergence of pathogens.</title>
        <authorList>
            <person name="Haridas S."/>
            <person name="Albert R."/>
            <person name="Binder M."/>
            <person name="Bloem J."/>
            <person name="Labutti K."/>
            <person name="Salamov A."/>
            <person name="Andreopoulos B."/>
            <person name="Baker S."/>
            <person name="Barry K."/>
            <person name="Bills G."/>
            <person name="Bluhm B."/>
            <person name="Cannon C."/>
            <person name="Castanera R."/>
            <person name="Culley D."/>
            <person name="Daum C."/>
            <person name="Ezra D."/>
            <person name="Gonzalez J."/>
            <person name="Henrissat B."/>
            <person name="Kuo A."/>
            <person name="Liang C."/>
            <person name="Lipzen A."/>
            <person name="Lutzoni F."/>
            <person name="Magnuson J."/>
            <person name="Mondo S."/>
            <person name="Nolan M."/>
            <person name="Ohm R."/>
            <person name="Pangilinan J."/>
            <person name="Park H.-J."/>
            <person name="Ramirez L."/>
            <person name="Alfaro M."/>
            <person name="Sun H."/>
            <person name="Tritt A."/>
            <person name="Yoshinaga Y."/>
            <person name="Zwiers L.-H."/>
            <person name="Turgeon B."/>
            <person name="Goodwin S."/>
            <person name="Spatafora J."/>
            <person name="Crous P."/>
            <person name="Grigoriev I."/>
        </authorList>
    </citation>
    <scope>NUCLEOTIDE SEQUENCE</scope>
    <source>
        <strain evidence="2">CBS 675.92</strain>
    </source>
</reference>
<dbReference type="PANTHER" id="PTHR34414:SF1">
    <property type="entry name" value="SUBTILISIN-LIKE SERINE PROTEASE"/>
    <property type="match status" value="1"/>
</dbReference>
<dbReference type="Pfam" id="PF20246">
    <property type="entry name" value="DUF6601"/>
    <property type="match status" value="1"/>
</dbReference>
<keyword evidence="1" id="KW-0472">Membrane</keyword>
<feature type="transmembrane region" description="Helical" evidence="1">
    <location>
        <begin position="273"/>
        <end position="295"/>
    </location>
</feature>
<protein>
    <submittedName>
        <fullName evidence="2">Uncharacterized protein</fullName>
    </submittedName>
</protein>
<dbReference type="OrthoDB" id="5086500at2759"/>
<dbReference type="InterPro" id="IPR046536">
    <property type="entry name" value="DUF6601"/>
</dbReference>
<gene>
    <name evidence="2" type="ORF">CC80DRAFT_495436</name>
</gene>
<sequence>MTEDVNVTPVSPTPTFVASFPELEGDATKKATVDRPPFDESVQLCKELDYARHYGRKLPCLHSRHEDQFLPDAPRVALGSSEIIPYCLEDLDTPHMNEFGEKLWWAEPNPSIKTLSQQLVFGRKIVVTEDPSVHLVCSDDIIYMKPLPSYITSYAFWEYLLDSSNESIDTGERERLKATALGFLRTYAHLVQRRSDFSIAQRCELLSSFSDTSFEAFTNFIKSFDSIPDKDISCRWRFGEFHLGVLNFHCAIRKRRWHLNRFESNYGPYFQRFFPAILFMYALFSVILSAMQVIIGGRQMWDTENRGVRRVLGLFEWFSCEAIGWSLSFGLLFVLWWICIVSAEAWDRRKTMKSVKKKQAAENDVAP</sequence>
<name>A0A6A5THZ5_9PLEO</name>
<dbReference type="Proteomes" id="UP000800035">
    <property type="component" value="Unassembled WGS sequence"/>
</dbReference>